<comment type="similarity">
    <text evidence="2 8">Belongs to the glycosyl hydrolase 17 family.</text>
</comment>
<dbReference type="GO" id="GO:0005975">
    <property type="term" value="P:carbohydrate metabolic process"/>
    <property type="evidence" value="ECO:0007669"/>
    <property type="project" value="InterPro"/>
</dbReference>
<reference evidence="9 10" key="1">
    <citation type="journal article" date="2018" name="Sci. Data">
        <title>The draft genome sequence of cork oak.</title>
        <authorList>
            <person name="Ramos A.M."/>
            <person name="Usie A."/>
            <person name="Barbosa P."/>
            <person name="Barros P.M."/>
            <person name="Capote T."/>
            <person name="Chaves I."/>
            <person name="Simoes F."/>
            <person name="Abreu I."/>
            <person name="Carrasquinho I."/>
            <person name="Faro C."/>
            <person name="Guimaraes J.B."/>
            <person name="Mendonca D."/>
            <person name="Nobrega F."/>
            <person name="Rodrigues L."/>
            <person name="Saibo N.J.M."/>
            <person name="Varela M.C."/>
            <person name="Egas C."/>
            <person name="Matos J."/>
            <person name="Miguel C.M."/>
            <person name="Oliveira M.M."/>
            <person name="Ricardo C.P."/>
            <person name="Goncalves S."/>
        </authorList>
    </citation>
    <scope>NUCLEOTIDE SEQUENCE [LARGE SCALE GENOMIC DNA]</scope>
    <source>
        <strain evidence="10">cv. HL8</strain>
    </source>
</reference>
<dbReference type="InterPro" id="IPR044965">
    <property type="entry name" value="Glyco_hydro_17_plant"/>
</dbReference>
<evidence type="ECO:0000256" key="8">
    <source>
        <dbReference type="RuleBase" id="RU004335"/>
    </source>
</evidence>
<evidence type="ECO:0000256" key="6">
    <source>
        <dbReference type="ARBA" id="ARBA00033335"/>
    </source>
</evidence>
<keyword evidence="5" id="KW-0326">Glycosidase</keyword>
<dbReference type="InterPro" id="IPR017853">
    <property type="entry name" value="GH"/>
</dbReference>
<evidence type="ECO:0000313" key="9">
    <source>
        <dbReference type="EMBL" id="KAK7841645.1"/>
    </source>
</evidence>
<dbReference type="Proteomes" id="UP000237347">
    <property type="component" value="Unassembled WGS sequence"/>
</dbReference>
<evidence type="ECO:0000256" key="5">
    <source>
        <dbReference type="ARBA" id="ARBA00023295"/>
    </source>
</evidence>
<evidence type="ECO:0000256" key="1">
    <source>
        <dbReference type="ARBA" id="ARBA00000382"/>
    </source>
</evidence>
<protein>
    <recommendedName>
        <fullName evidence="3">glucan endo-1,3-beta-D-glucosidase</fullName>
        <ecNumber evidence="3">3.2.1.39</ecNumber>
    </recommendedName>
    <alternativeName>
        <fullName evidence="6">(1-&gt;3)-beta-glucan endohydrolase</fullName>
    </alternativeName>
    <alternativeName>
        <fullName evidence="7">Beta-1,3-endoglucanase</fullName>
    </alternativeName>
</protein>
<dbReference type="SUPFAM" id="SSF51445">
    <property type="entry name" value="(Trans)glycosidases"/>
    <property type="match status" value="1"/>
</dbReference>
<evidence type="ECO:0000313" key="10">
    <source>
        <dbReference type="Proteomes" id="UP000237347"/>
    </source>
</evidence>
<dbReference type="Pfam" id="PF00332">
    <property type="entry name" value="Glyco_hydro_17"/>
    <property type="match status" value="1"/>
</dbReference>
<sequence>MINSYPFFEYADKTLDYALFKANDGVLDKVTGLTYTKFDVQLDAVYSAMEEIGYGDVDIVVAEIGWASKGDPNQPDANKNYALSYNANLV</sequence>
<accession>A0AAW0KRQ3</accession>
<evidence type="ECO:0000256" key="7">
    <source>
        <dbReference type="ARBA" id="ARBA00033417"/>
    </source>
</evidence>
<dbReference type="InterPro" id="IPR000490">
    <property type="entry name" value="Glyco_hydro_17"/>
</dbReference>
<gene>
    <name evidence="9" type="primary">GLC1_5</name>
    <name evidence="9" type="ORF">CFP56_015112</name>
</gene>
<dbReference type="GO" id="GO:0042973">
    <property type="term" value="F:glucan endo-1,3-beta-D-glucosidase activity"/>
    <property type="evidence" value="ECO:0007669"/>
    <property type="project" value="UniProtKB-EC"/>
</dbReference>
<evidence type="ECO:0000256" key="2">
    <source>
        <dbReference type="ARBA" id="ARBA00008773"/>
    </source>
</evidence>
<keyword evidence="4" id="KW-0378">Hydrolase</keyword>
<dbReference type="EMBL" id="PKMF04000237">
    <property type="protein sequence ID" value="KAK7841645.1"/>
    <property type="molecule type" value="Genomic_DNA"/>
</dbReference>
<comment type="catalytic activity">
    <reaction evidence="1">
        <text>Hydrolysis of (1-&gt;3)-beta-D-glucosidic linkages in (1-&gt;3)-beta-D-glucans.</text>
        <dbReference type="EC" id="3.2.1.39"/>
    </reaction>
</comment>
<name>A0AAW0KRQ3_QUESU</name>
<dbReference type="PANTHER" id="PTHR32227">
    <property type="entry name" value="GLUCAN ENDO-1,3-BETA-GLUCOSIDASE BG1-RELATED-RELATED"/>
    <property type="match status" value="1"/>
</dbReference>
<proteinExistence type="inferred from homology"/>
<evidence type="ECO:0000256" key="3">
    <source>
        <dbReference type="ARBA" id="ARBA00012780"/>
    </source>
</evidence>
<evidence type="ECO:0000256" key="4">
    <source>
        <dbReference type="ARBA" id="ARBA00022801"/>
    </source>
</evidence>
<dbReference type="Gramene" id="rna-CFP56_57330">
    <property type="protein sequence ID" value="cds-POE60353.1"/>
    <property type="gene ID" value="gene-CFP56_57330"/>
</dbReference>
<organism evidence="9 10">
    <name type="scientific">Quercus suber</name>
    <name type="common">Cork oak</name>
    <dbReference type="NCBI Taxonomy" id="58331"/>
    <lineage>
        <taxon>Eukaryota</taxon>
        <taxon>Viridiplantae</taxon>
        <taxon>Streptophyta</taxon>
        <taxon>Embryophyta</taxon>
        <taxon>Tracheophyta</taxon>
        <taxon>Spermatophyta</taxon>
        <taxon>Magnoliopsida</taxon>
        <taxon>eudicotyledons</taxon>
        <taxon>Gunneridae</taxon>
        <taxon>Pentapetalae</taxon>
        <taxon>rosids</taxon>
        <taxon>fabids</taxon>
        <taxon>Fagales</taxon>
        <taxon>Fagaceae</taxon>
        <taxon>Quercus</taxon>
    </lineage>
</organism>
<dbReference type="AlphaFoldDB" id="A0AAW0KRQ3"/>
<comment type="caution">
    <text evidence="9">The sequence shown here is derived from an EMBL/GenBank/DDBJ whole genome shotgun (WGS) entry which is preliminary data.</text>
</comment>
<dbReference type="Gene3D" id="3.20.20.80">
    <property type="entry name" value="Glycosidases"/>
    <property type="match status" value="1"/>
</dbReference>
<keyword evidence="10" id="KW-1185">Reference proteome</keyword>
<dbReference type="EC" id="3.2.1.39" evidence="3"/>